<evidence type="ECO:0000256" key="5">
    <source>
        <dbReference type="ARBA" id="ARBA00023284"/>
    </source>
</evidence>
<dbReference type="EMBL" id="MFJM01000014">
    <property type="protein sequence ID" value="OGG18850.1"/>
    <property type="molecule type" value="Genomic_DNA"/>
</dbReference>
<keyword evidence="5" id="KW-0676">Redox-active center</keyword>
<keyword evidence="3" id="KW-0560">Oxidoreductase</keyword>
<dbReference type="InterPro" id="IPR036249">
    <property type="entry name" value="Thioredoxin-like_sf"/>
</dbReference>
<feature type="domain" description="Thioredoxin" evidence="6">
    <location>
        <begin position="1"/>
        <end position="178"/>
    </location>
</feature>
<evidence type="ECO:0000313" key="7">
    <source>
        <dbReference type="EMBL" id="OGG18850.1"/>
    </source>
</evidence>
<gene>
    <name evidence="7" type="ORF">A3D78_02090</name>
</gene>
<keyword evidence="2" id="KW-0732">Signal</keyword>
<sequence>MSRPAPVLERSQLLPAGSYTQGNKEAKTYLVEFSDFQCPACRSFQPQVKALVEKNKDKLVFAYRHFPLAQHPLALPAALAAEAAGEQEKFWEMHDYIFENQESLSEEILLSAPEKLGLDKEKYLKAFKDKKYQDKIDKDTSDGRKFGVDATPTFFLNGKKLDLFTSSDLSKSVEETIKNNPK</sequence>
<dbReference type="InterPro" id="IPR012336">
    <property type="entry name" value="Thioredoxin-like_fold"/>
</dbReference>
<name>A0A1F6A2H3_9BACT</name>
<comment type="similarity">
    <text evidence="1">Belongs to the thioredoxin family. DsbA subfamily.</text>
</comment>
<comment type="caution">
    <text evidence="7">The sequence shown here is derived from an EMBL/GenBank/DDBJ whole genome shotgun (WGS) entry which is preliminary data.</text>
</comment>
<dbReference type="GO" id="GO:0016491">
    <property type="term" value="F:oxidoreductase activity"/>
    <property type="evidence" value="ECO:0007669"/>
    <property type="project" value="UniProtKB-KW"/>
</dbReference>
<evidence type="ECO:0000256" key="1">
    <source>
        <dbReference type="ARBA" id="ARBA00005791"/>
    </source>
</evidence>
<proteinExistence type="inferred from homology"/>
<dbReference type="PANTHER" id="PTHR13887">
    <property type="entry name" value="GLUTATHIONE S-TRANSFERASE KAPPA"/>
    <property type="match status" value="1"/>
</dbReference>
<evidence type="ECO:0000256" key="3">
    <source>
        <dbReference type="ARBA" id="ARBA00023002"/>
    </source>
</evidence>
<dbReference type="PANTHER" id="PTHR13887:SF14">
    <property type="entry name" value="DISULFIDE BOND FORMATION PROTEIN D"/>
    <property type="match status" value="1"/>
</dbReference>
<dbReference type="AlphaFoldDB" id="A0A1F6A2H3"/>
<dbReference type="Gene3D" id="3.40.30.10">
    <property type="entry name" value="Glutaredoxin"/>
    <property type="match status" value="1"/>
</dbReference>
<evidence type="ECO:0000256" key="4">
    <source>
        <dbReference type="ARBA" id="ARBA00023157"/>
    </source>
</evidence>
<keyword evidence="4" id="KW-1015">Disulfide bond</keyword>
<accession>A0A1F6A2H3</accession>
<evidence type="ECO:0000313" key="8">
    <source>
        <dbReference type="Proteomes" id="UP000176253"/>
    </source>
</evidence>
<evidence type="ECO:0000259" key="6">
    <source>
        <dbReference type="PROSITE" id="PS51352"/>
    </source>
</evidence>
<dbReference type="PROSITE" id="PS51352">
    <property type="entry name" value="THIOREDOXIN_2"/>
    <property type="match status" value="1"/>
</dbReference>
<protein>
    <recommendedName>
        <fullName evidence="6">Thioredoxin domain-containing protein</fullName>
    </recommendedName>
</protein>
<dbReference type="InterPro" id="IPR013766">
    <property type="entry name" value="Thioredoxin_domain"/>
</dbReference>
<organism evidence="7 8">
    <name type="scientific">Candidatus Gottesmanbacteria bacterium RIFCSPHIGHO2_02_FULL_39_14</name>
    <dbReference type="NCBI Taxonomy" id="1798383"/>
    <lineage>
        <taxon>Bacteria</taxon>
        <taxon>Candidatus Gottesmaniibacteriota</taxon>
    </lineage>
</organism>
<evidence type="ECO:0000256" key="2">
    <source>
        <dbReference type="ARBA" id="ARBA00022729"/>
    </source>
</evidence>
<dbReference type="SUPFAM" id="SSF52833">
    <property type="entry name" value="Thioredoxin-like"/>
    <property type="match status" value="1"/>
</dbReference>
<reference evidence="7 8" key="1">
    <citation type="journal article" date="2016" name="Nat. Commun.">
        <title>Thousands of microbial genomes shed light on interconnected biogeochemical processes in an aquifer system.</title>
        <authorList>
            <person name="Anantharaman K."/>
            <person name="Brown C.T."/>
            <person name="Hug L.A."/>
            <person name="Sharon I."/>
            <person name="Castelle C.J."/>
            <person name="Probst A.J."/>
            <person name="Thomas B.C."/>
            <person name="Singh A."/>
            <person name="Wilkins M.J."/>
            <person name="Karaoz U."/>
            <person name="Brodie E.L."/>
            <person name="Williams K.H."/>
            <person name="Hubbard S.S."/>
            <person name="Banfield J.F."/>
        </authorList>
    </citation>
    <scope>NUCLEOTIDE SEQUENCE [LARGE SCALE GENOMIC DNA]</scope>
</reference>
<dbReference type="STRING" id="1798383.A3D78_02090"/>
<dbReference type="Proteomes" id="UP000176253">
    <property type="component" value="Unassembled WGS sequence"/>
</dbReference>
<dbReference type="Pfam" id="PF13462">
    <property type="entry name" value="Thioredoxin_4"/>
    <property type="match status" value="1"/>
</dbReference>